<reference evidence="10 11" key="1">
    <citation type="submission" date="2021-03" db="EMBL/GenBank/DDBJ databases">
        <title>Sequencing the genomes of 1000 actinobacteria strains.</title>
        <authorList>
            <person name="Klenk H.-P."/>
        </authorList>
    </citation>
    <scope>NUCLEOTIDE SEQUENCE [LARGE SCALE GENOMIC DNA]</scope>
    <source>
        <strain evidence="10 11">DSM 44506</strain>
    </source>
</reference>
<keyword evidence="7 9" id="KW-0472">Membrane</keyword>
<keyword evidence="5 9" id="KW-0812">Transmembrane</keyword>
<evidence type="ECO:0000256" key="2">
    <source>
        <dbReference type="ARBA" id="ARBA00007935"/>
    </source>
</evidence>
<evidence type="ECO:0000256" key="9">
    <source>
        <dbReference type="SAM" id="Phobius"/>
    </source>
</evidence>
<keyword evidence="6 9" id="KW-1133">Transmembrane helix</keyword>
<evidence type="ECO:0000256" key="4">
    <source>
        <dbReference type="ARBA" id="ARBA00022475"/>
    </source>
</evidence>
<accession>A0ABS4U4X4</accession>
<dbReference type="PANTHER" id="PTHR30472">
    <property type="entry name" value="FERRIC ENTEROBACTIN TRANSPORT SYSTEM PERMEASE PROTEIN"/>
    <property type="match status" value="1"/>
</dbReference>
<feature type="transmembrane region" description="Helical" evidence="9">
    <location>
        <begin position="40"/>
        <end position="63"/>
    </location>
</feature>
<evidence type="ECO:0000256" key="5">
    <source>
        <dbReference type="ARBA" id="ARBA00022692"/>
    </source>
</evidence>
<keyword evidence="4" id="KW-1003">Cell membrane</keyword>
<evidence type="ECO:0000313" key="11">
    <source>
        <dbReference type="Proteomes" id="UP001519305"/>
    </source>
</evidence>
<sequence>MTRSLVKPKSASRATVDGVERPDGPDGVEVLHAAHARRTAMILLLAVAALVLSFIASLSIGRFNVPFNEVVRMLIGQVVDIRQTWTPQEEQVVLGSRLPRVLLAMIVGGGLALAGATLQAVFRNPLVSPQVVGVSSGASFGGVLALALGLGTAWLIGLSFAMGALAIWVVIGIGRTRTGGSVLMIVLGGIVVSALFSALVSLVTMLADPYTTLPSIVFWLMGSLTAASMQKVAVALVPVAIGTTVILILRWRINVLSLGDFEARSLGLSPQPLRVLLLAMVALITAGAVAVSGVIGWVGLVIPHVARLIGGPDHRILLPLSVLIGASYLTLIDTLSRSVAATELPVGILTAVIGAPVFIWLLRKNRGGSAIED</sequence>
<feature type="transmembrane region" description="Helical" evidence="9">
    <location>
        <begin position="234"/>
        <end position="253"/>
    </location>
</feature>
<protein>
    <submittedName>
        <fullName evidence="10">Iron complex transport system permease protein</fullName>
    </submittedName>
</protein>
<name>A0ABS4U4X4_9CORY</name>
<feature type="transmembrane region" description="Helical" evidence="9">
    <location>
        <begin position="344"/>
        <end position="362"/>
    </location>
</feature>
<dbReference type="SUPFAM" id="SSF81345">
    <property type="entry name" value="ABC transporter involved in vitamin B12 uptake, BtuC"/>
    <property type="match status" value="1"/>
</dbReference>
<evidence type="ECO:0000256" key="8">
    <source>
        <dbReference type="SAM" id="MobiDB-lite"/>
    </source>
</evidence>
<feature type="transmembrane region" description="Helical" evidence="9">
    <location>
        <begin position="273"/>
        <end position="302"/>
    </location>
</feature>
<dbReference type="PANTHER" id="PTHR30472:SF70">
    <property type="entry name" value="MOLYBDATE IMPORT SYSTEM PERMEASE PROTEIN MOLB"/>
    <property type="match status" value="1"/>
</dbReference>
<evidence type="ECO:0000256" key="3">
    <source>
        <dbReference type="ARBA" id="ARBA00022448"/>
    </source>
</evidence>
<comment type="caution">
    <text evidence="10">The sequence shown here is derived from an EMBL/GenBank/DDBJ whole genome shotgun (WGS) entry which is preliminary data.</text>
</comment>
<feature type="transmembrane region" description="Helical" evidence="9">
    <location>
        <begin position="142"/>
        <end position="170"/>
    </location>
</feature>
<feature type="region of interest" description="Disordered" evidence="8">
    <location>
        <begin position="1"/>
        <end position="21"/>
    </location>
</feature>
<dbReference type="Proteomes" id="UP001519305">
    <property type="component" value="Unassembled WGS sequence"/>
</dbReference>
<evidence type="ECO:0000313" key="10">
    <source>
        <dbReference type="EMBL" id="MBP2331695.1"/>
    </source>
</evidence>
<evidence type="ECO:0000256" key="7">
    <source>
        <dbReference type="ARBA" id="ARBA00023136"/>
    </source>
</evidence>
<dbReference type="Pfam" id="PF01032">
    <property type="entry name" value="FecCD"/>
    <property type="match status" value="1"/>
</dbReference>
<keyword evidence="3" id="KW-0813">Transport</keyword>
<feature type="transmembrane region" description="Helical" evidence="9">
    <location>
        <begin position="101"/>
        <end position="122"/>
    </location>
</feature>
<proteinExistence type="inferred from homology"/>
<dbReference type="InterPro" id="IPR037294">
    <property type="entry name" value="ABC_BtuC-like"/>
</dbReference>
<dbReference type="EMBL" id="JAGINY010000001">
    <property type="protein sequence ID" value="MBP2331695.1"/>
    <property type="molecule type" value="Genomic_DNA"/>
</dbReference>
<dbReference type="InterPro" id="IPR000522">
    <property type="entry name" value="ABC_transptr_permease_BtuC"/>
</dbReference>
<dbReference type="Gene3D" id="1.10.3470.10">
    <property type="entry name" value="ABC transporter involved in vitamin B12 uptake, BtuC"/>
    <property type="match status" value="1"/>
</dbReference>
<gene>
    <name evidence="10" type="ORF">JOF33_000394</name>
</gene>
<feature type="transmembrane region" description="Helical" evidence="9">
    <location>
        <begin position="182"/>
        <end position="203"/>
    </location>
</feature>
<dbReference type="RefSeq" id="WP_317986445.1">
    <property type="nucleotide sequence ID" value="NZ_CP047357.1"/>
</dbReference>
<keyword evidence="11" id="KW-1185">Reference proteome</keyword>
<comment type="similarity">
    <text evidence="2">Belongs to the binding-protein-dependent transport system permease family. FecCD subfamily.</text>
</comment>
<dbReference type="CDD" id="cd06550">
    <property type="entry name" value="TM_ABC_iron-siderophores_like"/>
    <property type="match status" value="1"/>
</dbReference>
<comment type="subcellular location">
    <subcellularLocation>
        <location evidence="1">Cell membrane</location>
        <topology evidence="1">Multi-pass membrane protein</topology>
    </subcellularLocation>
</comment>
<evidence type="ECO:0000256" key="6">
    <source>
        <dbReference type="ARBA" id="ARBA00022989"/>
    </source>
</evidence>
<organism evidence="10 11">
    <name type="scientific">Corynebacterium freneyi</name>
    <dbReference type="NCBI Taxonomy" id="134034"/>
    <lineage>
        <taxon>Bacteria</taxon>
        <taxon>Bacillati</taxon>
        <taxon>Actinomycetota</taxon>
        <taxon>Actinomycetes</taxon>
        <taxon>Mycobacteriales</taxon>
        <taxon>Corynebacteriaceae</taxon>
        <taxon>Corynebacterium</taxon>
    </lineage>
</organism>
<evidence type="ECO:0000256" key="1">
    <source>
        <dbReference type="ARBA" id="ARBA00004651"/>
    </source>
</evidence>